<dbReference type="EMBL" id="LAZR01010989">
    <property type="protein sequence ID" value="KKM63987.1"/>
    <property type="molecule type" value="Genomic_DNA"/>
</dbReference>
<feature type="transmembrane region" description="Helical" evidence="1">
    <location>
        <begin position="35"/>
        <end position="62"/>
    </location>
</feature>
<reference evidence="2" key="1">
    <citation type="journal article" date="2015" name="Nature">
        <title>Complex archaea that bridge the gap between prokaryotes and eukaryotes.</title>
        <authorList>
            <person name="Spang A."/>
            <person name="Saw J.H."/>
            <person name="Jorgensen S.L."/>
            <person name="Zaremba-Niedzwiedzka K."/>
            <person name="Martijn J."/>
            <person name="Lind A.E."/>
            <person name="van Eijk R."/>
            <person name="Schleper C."/>
            <person name="Guy L."/>
            <person name="Ettema T.J."/>
        </authorList>
    </citation>
    <scope>NUCLEOTIDE SEQUENCE</scope>
</reference>
<name>A0A0F9M431_9ZZZZ</name>
<dbReference type="AlphaFoldDB" id="A0A0F9M431"/>
<comment type="caution">
    <text evidence="2">The sequence shown here is derived from an EMBL/GenBank/DDBJ whole genome shotgun (WGS) entry which is preliminary data.</text>
</comment>
<keyword evidence="1" id="KW-0472">Membrane</keyword>
<accession>A0A0F9M431</accession>
<keyword evidence="1" id="KW-1133">Transmembrane helix</keyword>
<organism evidence="2">
    <name type="scientific">marine sediment metagenome</name>
    <dbReference type="NCBI Taxonomy" id="412755"/>
    <lineage>
        <taxon>unclassified sequences</taxon>
        <taxon>metagenomes</taxon>
        <taxon>ecological metagenomes</taxon>
    </lineage>
</organism>
<evidence type="ECO:0000256" key="1">
    <source>
        <dbReference type="SAM" id="Phobius"/>
    </source>
</evidence>
<gene>
    <name evidence="2" type="ORF">LCGC14_1505900</name>
</gene>
<sequence>MDEFYIQFGSFMLYGTVACLVAARESARYSHRNCCLCLFAGFIWPIWITVEAIIQGIASLIWHQD</sequence>
<evidence type="ECO:0000313" key="2">
    <source>
        <dbReference type="EMBL" id="KKM63987.1"/>
    </source>
</evidence>
<keyword evidence="1" id="KW-0812">Transmembrane</keyword>
<proteinExistence type="predicted"/>
<protein>
    <submittedName>
        <fullName evidence="2">Uncharacterized protein</fullName>
    </submittedName>
</protein>
<feature type="transmembrane region" description="Helical" evidence="1">
    <location>
        <begin position="6"/>
        <end position="23"/>
    </location>
</feature>